<dbReference type="AlphaFoldDB" id="A0A379PNN7"/>
<gene>
    <name evidence="2" type="ORF">NCTC13291_04478</name>
</gene>
<organism evidence="2 3">
    <name type="scientific">Roseomonas mucosa</name>
    <dbReference type="NCBI Taxonomy" id="207340"/>
    <lineage>
        <taxon>Bacteria</taxon>
        <taxon>Pseudomonadati</taxon>
        <taxon>Pseudomonadota</taxon>
        <taxon>Alphaproteobacteria</taxon>
        <taxon>Acetobacterales</taxon>
        <taxon>Roseomonadaceae</taxon>
        <taxon>Roseomonas</taxon>
    </lineage>
</organism>
<evidence type="ECO:0000313" key="3">
    <source>
        <dbReference type="Proteomes" id="UP000254919"/>
    </source>
</evidence>
<dbReference type="GeneID" id="99631897"/>
<dbReference type="PANTHER" id="PTHR34610">
    <property type="entry name" value="SSL7007 PROTEIN"/>
    <property type="match status" value="1"/>
</dbReference>
<dbReference type="InterPro" id="IPR002716">
    <property type="entry name" value="PIN_dom"/>
</dbReference>
<proteinExistence type="predicted"/>
<dbReference type="RefSeq" id="WP_019463445.1">
    <property type="nucleotide sequence ID" value="NZ_AP031465.1"/>
</dbReference>
<dbReference type="Pfam" id="PF13470">
    <property type="entry name" value="PIN_3"/>
    <property type="match status" value="1"/>
</dbReference>
<dbReference type="EMBL" id="UGVN01000003">
    <property type="protein sequence ID" value="SUE95590.1"/>
    <property type="molecule type" value="Genomic_DNA"/>
</dbReference>
<sequence>MKDLLRVCLDLNVWVADFLGTRRGRRGGSSPWLADAVRSGACPAGPLQLVVSLGMLDRLALVLVREFQVEADAAETLVRAIGSLASLGPAGDHPHALIGGGVYPLRDEEDRHVLEVAVAGEADLLVTANMADFEADDIRKVGDGARVRLYPRPGRAALVIAHPDQACDWLRAGVPTLASIERL</sequence>
<evidence type="ECO:0000313" key="2">
    <source>
        <dbReference type="EMBL" id="SUE95590.1"/>
    </source>
</evidence>
<dbReference type="PANTHER" id="PTHR34610:SF4">
    <property type="entry name" value="SLL8027 PROTEIN"/>
    <property type="match status" value="1"/>
</dbReference>
<reference evidence="2 3" key="1">
    <citation type="submission" date="2018-06" db="EMBL/GenBank/DDBJ databases">
        <authorList>
            <consortium name="Pathogen Informatics"/>
            <person name="Doyle S."/>
        </authorList>
    </citation>
    <scope>NUCLEOTIDE SEQUENCE [LARGE SCALE GENOMIC DNA]</scope>
    <source>
        <strain evidence="2 3">NCTC13291</strain>
    </source>
</reference>
<feature type="domain" description="PIN" evidence="1">
    <location>
        <begin position="6"/>
        <end position="130"/>
    </location>
</feature>
<evidence type="ECO:0000259" key="1">
    <source>
        <dbReference type="Pfam" id="PF13470"/>
    </source>
</evidence>
<name>A0A379PNN7_9PROT</name>
<dbReference type="Proteomes" id="UP000254919">
    <property type="component" value="Unassembled WGS sequence"/>
</dbReference>
<accession>A0A379PNN7</accession>
<dbReference type="InterPro" id="IPR002850">
    <property type="entry name" value="PIN_toxin-like"/>
</dbReference>
<protein>
    <recommendedName>
        <fullName evidence="1">PIN domain-containing protein</fullName>
    </recommendedName>
</protein>